<sequence>MPKHKITLKLQHSGGYLAILTDEHGNFVEFGKCQSELREGKRHITGPSTRGLMGWMFDLWSAGGGLFHATATDNRDWLIVFNDCETVLDDGQQTIEGWSNDVRTLEPAEILKPAELAGLGLVAA</sequence>
<protein>
    <submittedName>
        <fullName evidence="1">Uncharacterized protein</fullName>
    </submittedName>
</protein>
<proteinExistence type="predicted"/>
<dbReference type="AlphaFoldDB" id="A0A6V8IBC1"/>
<evidence type="ECO:0000313" key="1">
    <source>
        <dbReference type="EMBL" id="GFE94890.1"/>
    </source>
</evidence>
<dbReference type="EMBL" id="BLJP01000030">
    <property type="protein sequence ID" value="GFE94890.1"/>
    <property type="molecule type" value="Genomic_DNA"/>
</dbReference>
<name>A0A6V8IBC1_9PROT</name>
<organism evidence="1 2">
    <name type="scientific">Acetobacter persici</name>
    <dbReference type="NCBI Taxonomy" id="1076596"/>
    <lineage>
        <taxon>Bacteria</taxon>
        <taxon>Pseudomonadati</taxon>
        <taxon>Pseudomonadota</taxon>
        <taxon>Alphaproteobacteria</taxon>
        <taxon>Acetobacterales</taxon>
        <taxon>Acetobacteraceae</taxon>
        <taxon>Acetobacter</taxon>
    </lineage>
</organism>
<comment type="caution">
    <text evidence="1">The sequence shown here is derived from an EMBL/GenBank/DDBJ whole genome shotgun (WGS) entry which is preliminary data.</text>
</comment>
<dbReference type="Proteomes" id="UP000548726">
    <property type="component" value="Unassembled WGS sequence"/>
</dbReference>
<dbReference type="RefSeq" id="WP_086655833.1">
    <property type="nucleotide sequence ID" value="NZ_BLJP01000030.1"/>
</dbReference>
<accession>A0A6V8IBC1</accession>
<keyword evidence="2" id="KW-1185">Reference proteome</keyword>
<dbReference type="OrthoDB" id="7220719at2"/>
<evidence type="ECO:0000313" key="2">
    <source>
        <dbReference type="Proteomes" id="UP000548726"/>
    </source>
</evidence>
<reference evidence="1 2" key="1">
    <citation type="journal article" date="2020" name="Cell Rep.">
        <title>Local necrotic cells trigger systemic immune activation via gut microbiome dysbiosis in Drosophila.</title>
        <authorList>
            <person name="Kosakamoto H."/>
            <person name="Yamauchi T."/>
            <person name="Akuzawa-Tokita Y."/>
            <person name="Nishimura K."/>
            <person name="Soga T."/>
            <person name="Murakami T."/>
            <person name="Mori H."/>
            <person name="Yamamoto K."/>
            <person name="Miyazaki R."/>
            <person name="Koto A."/>
            <person name="Miura M."/>
            <person name="Obata F."/>
        </authorList>
    </citation>
    <scope>NUCLEOTIDE SEQUENCE [LARGE SCALE GENOMIC DNA]</scope>
    <source>
        <strain evidence="1 2">Ai</strain>
    </source>
</reference>
<gene>
    <name evidence="1" type="ORF">DmAi_29490</name>
</gene>